<dbReference type="EMBL" id="BMQB01000002">
    <property type="protein sequence ID" value="GGJ85935.1"/>
    <property type="molecule type" value="Genomic_DNA"/>
</dbReference>
<evidence type="ECO:0000313" key="1">
    <source>
        <dbReference type="EMBL" id="GGJ85935.1"/>
    </source>
</evidence>
<protein>
    <submittedName>
        <fullName evidence="1">Uncharacterized protein</fullName>
    </submittedName>
</protein>
<name>A0A8J3F761_9ACTN</name>
<reference evidence="1" key="2">
    <citation type="submission" date="2020-09" db="EMBL/GenBank/DDBJ databases">
        <authorList>
            <person name="Sun Q."/>
            <person name="Ohkuma M."/>
        </authorList>
    </citation>
    <scope>NUCLEOTIDE SEQUENCE</scope>
    <source>
        <strain evidence="1">JCM 3090</strain>
    </source>
</reference>
<keyword evidence="2" id="KW-1185">Reference proteome</keyword>
<dbReference type="AlphaFoldDB" id="A0A8J3F761"/>
<dbReference type="Proteomes" id="UP000649739">
    <property type="component" value="Unassembled WGS sequence"/>
</dbReference>
<accession>A0A8J3F761</accession>
<dbReference type="RefSeq" id="WP_189169229.1">
    <property type="nucleotide sequence ID" value="NZ_BMQB01000002.1"/>
</dbReference>
<gene>
    <name evidence="1" type="ORF">GCM10010123_14460</name>
</gene>
<organism evidence="1 2">
    <name type="scientific">Pilimelia anulata</name>
    <dbReference type="NCBI Taxonomy" id="53371"/>
    <lineage>
        <taxon>Bacteria</taxon>
        <taxon>Bacillati</taxon>
        <taxon>Actinomycetota</taxon>
        <taxon>Actinomycetes</taxon>
        <taxon>Micromonosporales</taxon>
        <taxon>Micromonosporaceae</taxon>
        <taxon>Pilimelia</taxon>
    </lineage>
</organism>
<sequence>MFVRMNAGLALVPVPAAPADPGPIAVIHRVFTAPDPGAALAALAPAERIAFDAGYVPDHVELVGVETRPAPRGCEYSRAKKALKAAGGNALGTYWTEIHWCYDKKRGWHNTFVTDSGTGGETHTPGYTYRGNPEFDAGVVGTSRGWAKHWFEARFLPDSYPCLRVYLTNVFEPGSDDSCSLA</sequence>
<proteinExistence type="predicted"/>
<comment type="caution">
    <text evidence="1">The sequence shown here is derived from an EMBL/GenBank/DDBJ whole genome shotgun (WGS) entry which is preliminary data.</text>
</comment>
<evidence type="ECO:0000313" key="2">
    <source>
        <dbReference type="Proteomes" id="UP000649739"/>
    </source>
</evidence>
<reference evidence="1" key="1">
    <citation type="journal article" date="2014" name="Int. J. Syst. Evol. Microbiol.">
        <title>Complete genome sequence of Corynebacterium casei LMG S-19264T (=DSM 44701T), isolated from a smear-ripened cheese.</title>
        <authorList>
            <consortium name="US DOE Joint Genome Institute (JGI-PGF)"/>
            <person name="Walter F."/>
            <person name="Albersmeier A."/>
            <person name="Kalinowski J."/>
            <person name="Ruckert C."/>
        </authorList>
    </citation>
    <scope>NUCLEOTIDE SEQUENCE</scope>
    <source>
        <strain evidence="1">JCM 3090</strain>
    </source>
</reference>